<dbReference type="Proteomes" id="UP000193411">
    <property type="component" value="Unassembled WGS sequence"/>
</dbReference>
<proteinExistence type="predicted"/>
<dbReference type="AlphaFoldDB" id="A0A1Y2HQE1"/>
<comment type="caution">
    <text evidence="2">The sequence shown here is derived from an EMBL/GenBank/DDBJ whole genome shotgun (WGS) entry which is preliminary data.</text>
</comment>
<dbReference type="OrthoDB" id="5600476at2759"/>
<accession>A0A1Y2HQE1</accession>
<evidence type="ECO:0000256" key="1">
    <source>
        <dbReference type="SAM" id="MobiDB-lite"/>
    </source>
</evidence>
<reference evidence="2 3" key="1">
    <citation type="submission" date="2016-07" db="EMBL/GenBank/DDBJ databases">
        <title>Pervasive Adenine N6-methylation of Active Genes in Fungi.</title>
        <authorList>
            <consortium name="DOE Joint Genome Institute"/>
            <person name="Mondo S.J."/>
            <person name="Dannebaum R.O."/>
            <person name="Kuo R.C."/>
            <person name="Labutti K."/>
            <person name="Haridas S."/>
            <person name="Kuo A."/>
            <person name="Salamov A."/>
            <person name="Ahrendt S.R."/>
            <person name="Lipzen A."/>
            <person name="Sullivan W."/>
            <person name="Andreopoulos W.B."/>
            <person name="Clum A."/>
            <person name="Lindquist E."/>
            <person name="Daum C."/>
            <person name="Ramamoorthy G.K."/>
            <person name="Gryganskyi A."/>
            <person name="Culley D."/>
            <person name="Magnuson J.K."/>
            <person name="James T.Y."/>
            <person name="O'Malley M.A."/>
            <person name="Stajich J.E."/>
            <person name="Spatafora J.W."/>
            <person name="Visel A."/>
            <person name="Grigoriev I.V."/>
        </authorList>
    </citation>
    <scope>NUCLEOTIDE SEQUENCE [LARGE SCALE GENOMIC DNA]</scope>
    <source>
        <strain evidence="2 3">PL171</strain>
    </source>
</reference>
<gene>
    <name evidence="2" type="ORF">BCR44DRAFT_245282</name>
</gene>
<keyword evidence="3" id="KW-1185">Reference proteome</keyword>
<evidence type="ECO:0000313" key="3">
    <source>
        <dbReference type="Proteomes" id="UP000193411"/>
    </source>
</evidence>
<name>A0A1Y2HQE1_9FUNG</name>
<dbReference type="EMBL" id="MCFL01000015">
    <property type="protein sequence ID" value="ORZ36827.1"/>
    <property type="molecule type" value="Genomic_DNA"/>
</dbReference>
<feature type="region of interest" description="Disordered" evidence="1">
    <location>
        <begin position="172"/>
        <end position="221"/>
    </location>
</feature>
<organism evidence="2 3">
    <name type="scientific">Catenaria anguillulae PL171</name>
    <dbReference type="NCBI Taxonomy" id="765915"/>
    <lineage>
        <taxon>Eukaryota</taxon>
        <taxon>Fungi</taxon>
        <taxon>Fungi incertae sedis</taxon>
        <taxon>Blastocladiomycota</taxon>
        <taxon>Blastocladiomycetes</taxon>
        <taxon>Blastocladiales</taxon>
        <taxon>Catenariaceae</taxon>
        <taxon>Catenaria</taxon>
    </lineage>
</organism>
<feature type="compositionally biased region" description="Polar residues" evidence="1">
    <location>
        <begin position="182"/>
        <end position="196"/>
    </location>
</feature>
<evidence type="ECO:0000313" key="2">
    <source>
        <dbReference type="EMBL" id="ORZ36827.1"/>
    </source>
</evidence>
<protein>
    <submittedName>
        <fullName evidence="2">Uncharacterized protein</fullName>
    </submittedName>
</protein>
<sequence length="660" mass="69727">MLNLDDLCPRSLSFHHPALPTQRLLRPVRTASSLVSAIAKHHPTSSPSTVIHRRRLLSAQSACSNFHHLPWAGWFTCQSKEPRCRRRLPRSSTSVLTCSHPASPHPNRISVCPYLPNTVSPIFKGPPPSSTHPHFQSLLGLPISTHHCLRLDSARNQATLTANSFNIMHSHFVQSPAGPHGTGSQSPCTSPTQTNAAEPPNAGRIPSPAPTKPTLTLSPTRYPPCAPSSTSGFFSLPPAVQSQILAHCSIQHLASQVVPVSQAMRATVNHYFGRWLLASPAHQLQGSLIVSALGSGHAATAPPVGTIQLSVATVCANRGLVAFTAPALHATVPAAPGRTSSFESHVASITVDPAETSVWWSLKLDLSPASASLSSSPSAAIVDRYKLVDYSQTGPYSSSPIDMHNGAYMIQTPRMVHVPGRGAFSVTVRESPTGDASRLLHVDMSAVVVPLSHAVHMFANAMARTWRHVRHQAVDELSVVQPATRTSLASTSSWTIRHQDTQGHATAQFVGKYTTTLDRVLALPAHSPRTGFAPTSPVLPPADAPPMWRPYAPAAVPASVTPPMPSSPLALTAPAMNAVGNWPSSALAMSASYQMMSPPTPAAASCGMVASSGTGVGVGAAPSGSAQAVRGSRAWAMSALRGWHKLSISDSQRLHSASHM</sequence>